<organism evidence="6 7">
    <name type="scientific">Phialemonium thermophilum</name>
    <dbReference type="NCBI Taxonomy" id="223376"/>
    <lineage>
        <taxon>Eukaryota</taxon>
        <taxon>Fungi</taxon>
        <taxon>Dikarya</taxon>
        <taxon>Ascomycota</taxon>
        <taxon>Pezizomycotina</taxon>
        <taxon>Sordariomycetes</taxon>
        <taxon>Sordariomycetidae</taxon>
        <taxon>Cephalothecales</taxon>
        <taxon>Cephalothecaceae</taxon>
        <taxon>Phialemonium</taxon>
    </lineage>
</organism>
<keyword evidence="1 2" id="KW-0728">SH3 domain</keyword>
<evidence type="ECO:0000256" key="4">
    <source>
        <dbReference type="SAM" id="Phobius"/>
    </source>
</evidence>
<feature type="compositionally biased region" description="Pro residues" evidence="3">
    <location>
        <begin position="497"/>
        <end position="514"/>
    </location>
</feature>
<feature type="domain" description="SH3" evidence="5">
    <location>
        <begin position="408"/>
        <end position="469"/>
    </location>
</feature>
<evidence type="ECO:0000313" key="7">
    <source>
        <dbReference type="Proteomes" id="UP001586593"/>
    </source>
</evidence>
<feature type="compositionally biased region" description="Basic and acidic residues" evidence="3">
    <location>
        <begin position="58"/>
        <end position="71"/>
    </location>
</feature>
<reference evidence="6 7" key="1">
    <citation type="journal article" date="2024" name="Commun. Biol.">
        <title>Comparative genomic analysis of thermophilic fungi reveals convergent evolutionary adaptations and gene losses.</title>
        <authorList>
            <person name="Steindorff A.S."/>
            <person name="Aguilar-Pontes M.V."/>
            <person name="Robinson A.J."/>
            <person name="Andreopoulos B."/>
            <person name="LaButti K."/>
            <person name="Kuo A."/>
            <person name="Mondo S."/>
            <person name="Riley R."/>
            <person name="Otillar R."/>
            <person name="Haridas S."/>
            <person name="Lipzen A."/>
            <person name="Grimwood J."/>
            <person name="Schmutz J."/>
            <person name="Clum A."/>
            <person name="Reid I.D."/>
            <person name="Moisan M.C."/>
            <person name="Butler G."/>
            <person name="Nguyen T.T.M."/>
            <person name="Dewar K."/>
            <person name="Conant G."/>
            <person name="Drula E."/>
            <person name="Henrissat B."/>
            <person name="Hansel C."/>
            <person name="Singer S."/>
            <person name="Hutchinson M.I."/>
            <person name="de Vries R.P."/>
            <person name="Natvig D.O."/>
            <person name="Powell A.J."/>
            <person name="Tsang A."/>
            <person name="Grigoriev I.V."/>
        </authorList>
    </citation>
    <scope>NUCLEOTIDE SEQUENCE [LARGE SCALE GENOMIC DNA]</scope>
    <source>
        <strain evidence="6 7">ATCC 24622</strain>
    </source>
</reference>
<evidence type="ECO:0000256" key="3">
    <source>
        <dbReference type="SAM" id="MobiDB-lite"/>
    </source>
</evidence>
<keyword evidence="4" id="KW-0472">Membrane</keyword>
<name>A0ABR3X756_9PEZI</name>
<proteinExistence type="predicted"/>
<keyword evidence="4" id="KW-0812">Transmembrane</keyword>
<feature type="region of interest" description="Disordered" evidence="3">
    <location>
        <begin position="258"/>
        <end position="327"/>
    </location>
</feature>
<dbReference type="SUPFAM" id="SSF50044">
    <property type="entry name" value="SH3-domain"/>
    <property type="match status" value="1"/>
</dbReference>
<evidence type="ECO:0000259" key="5">
    <source>
        <dbReference type="PROSITE" id="PS50002"/>
    </source>
</evidence>
<feature type="compositionally biased region" description="Polar residues" evidence="3">
    <location>
        <begin position="259"/>
        <end position="269"/>
    </location>
</feature>
<gene>
    <name evidence="6" type="ORF">VTK73DRAFT_2038</name>
</gene>
<evidence type="ECO:0000256" key="2">
    <source>
        <dbReference type="PROSITE-ProRule" id="PRU00192"/>
    </source>
</evidence>
<protein>
    <recommendedName>
        <fullName evidence="5">SH3 domain-containing protein</fullName>
    </recommendedName>
</protein>
<dbReference type="Gene3D" id="2.30.30.40">
    <property type="entry name" value="SH3 Domains"/>
    <property type="match status" value="1"/>
</dbReference>
<accession>A0ABR3X756</accession>
<dbReference type="EMBL" id="JAZHXJ010000154">
    <property type="protein sequence ID" value="KAL1871574.1"/>
    <property type="molecule type" value="Genomic_DNA"/>
</dbReference>
<dbReference type="SMART" id="SM00326">
    <property type="entry name" value="SH3"/>
    <property type="match status" value="1"/>
</dbReference>
<dbReference type="InterPro" id="IPR036028">
    <property type="entry name" value="SH3-like_dom_sf"/>
</dbReference>
<keyword evidence="4" id="KW-1133">Transmembrane helix</keyword>
<dbReference type="Pfam" id="PF14604">
    <property type="entry name" value="SH3_9"/>
    <property type="match status" value="1"/>
</dbReference>
<feature type="compositionally biased region" description="Low complexity" evidence="3">
    <location>
        <begin position="72"/>
        <end position="105"/>
    </location>
</feature>
<comment type="caution">
    <text evidence="6">The sequence shown here is derived from an EMBL/GenBank/DDBJ whole genome shotgun (WGS) entry which is preliminary data.</text>
</comment>
<feature type="region of interest" description="Disordered" evidence="3">
    <location>
        <begin position="462"/>
        <end position="620"/>
    </location>
</feature>
<evidence type="ECO:0000256" key="1">
    <source>
        <dbReference type="ARBA" id="ARBA00022443"/>
    </source>
</evidence>
<sequence length="620" mass="64292">MPFRHNHKQFHERRAGGWDGFVSAAEDTWNHIFAGDDDKTSTTRRVRTITKTLTSGRAEGHDRTTTEKTTEKTTTTSQKASPKTTTSPKTTSSSTRSTSKKSTTTQETQRNLPASFVPTKTQSIPQTLAIATNEPKTPTTVVAQQSETQSPTATPKSGSSNGVSGAAKAGIAIGVLGAVLVVFLAVFFLFSKRRKQLAKQRVADDEKVNGPFADSAAVGPPTPAKAPRLSLRPVTQLFTTLSAPSDSQAGRGGAIAMVSSPTQQTSRSPGASAWERPGTSSSANAANPFGSGAERLQSPTASSSPDQAGFGAMSASSNSPPQVSPVSGAGMAAAAAAGGVAAGMTRKASLRKNGALPKPLDLTKPPGPLPVVPGSPAGTEYSMHSVSSGQVPALSPGAEAIAAAGGPQHSTVHRVQLDFKPTLEDEMELRAGQLVRLLHEYDDGWALCIRLDRSEQGVVPRTCLSTRPVKPRPPQGGGRIGPPVNPNRGPGGYGPGYRPPNGPNRPQGGPPGPMAGPAGRPQSPAERAMSPYGGRPQSPAGNRAMSPHGMRPQSPAPNRAMSPAPRSRSPSPQQLQNRPQSPSGSTRRMSPPGPSSMNQEIRPGPPTGPVGRKPVPGQAY</sequence>
<evidence type="ECO:0000313" key="6">
    <source>
        <dbReference type="EMBL" id="KAL1871574.1"/>
    </source>
</evidence>
<feature type="compositionally biased region" description="Polar residues" evidence="3">
    <location>
        <begin position="297"/>
        <end position="306"/>
    </location>
</feature>
<feature type="compositionally biased region" description="Low complexity" evidence="3">
    <location>
        <begin position="556"/>
        <end position="583"/>
    </location>
</feature>
<feature type="compositionally biased region" description="Low complexity" evidence="3">
    <location>
        <begin position="314"/>
        <end position="327"/>
    </location>
</feature>
<dbReference type="PROSITE" id="PS50002">
    <property type="entry name" value="SH3"/>
    <property type="match status" value="1"/>
</dbReference>
<dbReference type="Proteomes" id="UP001586593">
    <property type="component" value="Unassembled WGS sequence"/>
</dbReference>
<keyword evidence="7" id="KW-1185">Reference proteome</keyword>
<dbReference type="InterPro" id="IPR001452">
    <property type="entry name" value="SH3_domain"/>
</dbReference>
<feature type="region of interest" description="Disordered" evidence="3">
    <location>
        <begin position="33"/>
        <end position="164"/>
    </location>
</feature>
<feature type="transmembrane region" description="Helical" evidence="4">
    <location>
        <begin position="169"/>
        <end position="191"/>
    </location>
</feature>
<feature type="compositionally biased region" description="Polar residues" evidence="3">
    <location>
        <begin position="106"/>
        <end position="161"/>
    </location>
</feature>